<comment type="caution">
    <text evidence="1">The sequence shown here is derived from an EMBL/GenBank/DDBJ whole genome shotgun (WGS) entry which is preliminary data.</text>
</comment>
<dbReference type="EMBL" id="JBHRTE010000010">
    <property type="protein sequence ID" value="MFC3166936.1"/>
    <property type="molecule type" value="Genomic_DNA"/>
</dbReference>
<sequence length="75" mass="7997">MRARRKQGSAELLSRRFSGFPKDLGEGTIAAPGLTPEKLLSMIGREQDRVEVRCAVPGAGHHEGSGPLDAELGDL</sequence>
<protein>
    <submittedName>
        <fullName evidence="1">Uncharacterized protein</fullName>
    </submittedName>
</protein>
<name>A0ABV7IB88_9RHOB</name>
<organism evidence="1 2">
    <name type="scientific">Paracoccus fontiphilus</name>
    <dbReference type="NCBI Taxonomy" id="1815556"/>
    <lineage>
        <taxon>Bacteria</taxon>
        <taxon>Pseudomonadati</taxon>
        <taxon>Pseudomonadota</taxon>
        <taxon>Alphaproteobacteria</taxon>
        <taxon>Rhodobacterales</taxon>
        <taxon>Paracoccaceae</taxon>
        <taxon>Paracoccus</taxon>
    </lineage>
</organism>
<evidence type="ECO:0000313" key="2">
    <source>
        <dbReference type="Proteomes" id="UP001595557"/>
    </source>
</evidence>
<gene>
    <name evidence="1" type="ORF">ACFOD7_02610</name>
</gene>
<evidence type="ECO:0000313" key="1">
    <source>
        <dbReference type="EMBL" id="MFC3166936.1"/>
    </source>
</evidence>
<dbReference type="RefSeq" id="WP_207465146.1">
    <property type="nucleotide sequence ID" value="NZ_JAFNAW010000003.1"/>
</dbReference>
<reference evidence="2" key="1">
    <citation type="journal article" date="2019" name="Int. J. Syst. Evol. Microbiol.">
        <title>The Global Catalogue of Microorganisms (GCM) 10K type strain sequencing project: providing services to taxonomists for standard genome sequencing and annotation.</title>
        <authorList>
            <consortium name="The Broad Institute Genomics Platform"/>
            <consortium name="The Broad Institute Genome Sequencing Center for Infectious Disease"/>
            <person name="Wu L."/>
            <person name="Ma J."/>
        </authorList>
    </citation>
    <scope>NUCLEOTIDE SEQUENCE [LARGE SCALE GENOMIC DNA]</scope>
    <source>
        <strain evidence="2">KCTC 52239</strain>
    </source>
</reference>
<accession>A0ABV7IB88</accession>
<dbReference type="Proteomes" id="UP001595557">
    <property type="component" value="Unassembled WGS sequence"/>
</dbReference>
<proteinExistence type="predicted"/>
<keyword evidence="2" id="KW-1185">Reference proteome</keyword>